<dbReference type="AlphaFoldDB" id="D1BVL4"/>
<evidence type="ECO:0000313" key="2">
    <source>
        <dbReference type="Proteomes" id="UP000002255"/>
    </source>
</evidence>
<sequence length="84" mass="9368">MAINFNIPVVIRRTEHGVETRTEAMAMDLLTMYALPVDADVIEGDEIDNRLPSGRVRTVRITNVGVLQSPFGNSLDHTEAHYSE</sequence>
<gene>
    <name evidence="1" type="ordered locus">Xcel_2315</name>
</gene>
<dbReference type="RefSeq" id="WP_012879075.1">
    <property type="nucleotide sequence ID" value="NC_013530.1"/>
</dbReference>
<dbReference type="HOGENOM" id="CLU_2526724_0_0_11"/>
<name>D1BVL4_XYLCX</name>
<proteinExistence type="predicted"/>
<evidence type="ECO:0000313" key="1">
    <source>
        <dbReference type="EMBL" id="ACZ31333.1"/>
    </source>
</evidence>
<reference evidence="1 2" key="2">
    <citation type="journal article" date="2010" name="Stand. Genomic Sci.">
        <title>Complete genome sequence of Xylanimonas cellulosilytica type strain (XIL07).</title>
        <authorList>
            <person name="Foster B."/>
            <person name="Pukall R."/>
            <person name="Abt B."/>
            <person name="Nolan M."/>
            <person name="Glavina Del Rio T."/>
            <person name="Chen F."/>
            <person name="Lucas S."/>
            <person name="Tice H."/>
            <person name="Pitluck S."/>
            <person name="Cheng J.-F."/>
            <person name="Chertkov O."/>
            <person name="Brettin T."/>
            <person name="Han C."/>
            <person name="Detter J.C."/>
            <person name="Bruce D."/>
            <person name="Goodwin L."/>
            <person name="Ivanova N."/>
            <person name="Mavromatis K."/>
            <person name="Pati A."/>
            <person name="Mikhailova N."/>
            <person name="Chen A."/>
            <person name="Palaniappan K."/>
            <person name="Land M."/>
            <person name="Hauser L."/>
            <person name="Chang Y.-J."/>
            <person name="Jeffries C.D."/>
            <person name="Chain P."/>
            <person name="Rohde M."/>
            <person name="Goeker M."/>
            <person name="Bristow J."/>
            <person name="Eisen J.A."/>
            <person name="Markowitz V."/>
            <person name="Hugenholtz P."/>
            <person name="Kyrpides N.C."/>
            <person name="Klenk H.-P."/>
            <person name="Lapidus A."/>
        </authorList>
    </citation>
    <scope>NUCLEOTIDE SEQUENCE [LARGE SCALE GENOMIC DNA]</scope>
    <source>
        <strain evidence="2">DSM 15894 / CECT 5975 / LMG 20990 / XIL07</strain>
    </source>
</reference>
<dbReference type="EMBL" id="CP001821">
    <property type="protein sequence ID" value="ACZ31333.1"/>
    <property type="molecule type" value="Genomic_DNA"/>
</dbReference>
<organism evidence="1 2">
    <name type="scientific">Xylanimonas cellulosilytica (strain DSM 15894 / JCM 12276 / CECT 5975 / KCTC 9989 / LMG 20990 / NBRC 107835 / XIL07)</name>
    <dbReference type="NCBI Taxonomy" id="446471"/>
    <lineage>
        <taxon>Bacteria</taxon>
        <taxon>Bacillati</taxon>
        <taxon>Actinomycetota</taxon>
        <taxon>Actinomycetes</taxon>
        <taxon>Micrococcales</taxon>
        <taxon>Promicromonosporaceae</taxon>
        <taxon>Xylanimonas</taxon>
    </lineage>
</organism>
<dbReference type="KEGG" id="xce:Xcel_2315"/>
<dbReference type="Proteomes" id="UP000002255">
    <property type="component" value="Chromosome"/>
</dbReference>
<accession>D1BVL4</accession>
<dbReference type="OrthoDB" id="3189478at2"/>
<protein>
    <submittedName>
        <fullName evidence="1">Uncharacterized protein</fullName>
    </submittedName>
</protein>
<keyword evidence="2" id="KW-1185">Reference proteome</keyword>
<reference evidence="2" key="1">
    <citation type="submission" date="2009-11" db="EMBL/GenBank/DDBJ databases">
        <title>The complete chromosome of Xylanimonas cellulosilytica DSM 15894.</title>
        <authorList>
            <consortium name="US DOE Joint Genome Institute (JGI-PGF)"/>
            <person name="Lucas S."/>
            <person name="Copeland A."/>
            <person name="Lapidus A."/>
            <person name="Glavina del Rio T."/>
            <person name="Dalin E."/>
            <person name="Tice H."/>
            <person name="Bruce D."/>
            <person name="Goodwin L."/>
            <person name="Pitluck S."/>
            <person name="Kyrpides N."/>
            <person name="Mavromatis K."/>
            <person name="Ivanova N."/>
            <person name="Mikhailova N."/>
            <person name="Foster B."/>
            <person name="Clum A."/>
            <person name="Brettin T."/>
            <person name="Detter J.C."/>
            <person name="Han C."/>
            <person name="Larimer F."/>
            <person name="Land M."/>
            <person name="Hauser L."/>
            <person name="Markowitz V."/>
            <person name="Cheng J.F."/>
            <person name="Hugenholtz P."/>
            <person name="Woyke T."/>
            <person name="Wu D."/>
            <person name="Gehrich-Schroeter G."/>
            <person name="Schneider S."/>
            <person name="Pukall S.R."/>
            <person name="Klenk H.P."/>
            <person name="Eisen J.A."/>
        </authorList>
    </citation>
    <scope>NUCLEOTIDE SEQUENCE [LARGE SCALE GENOMIC DNA]</scope>
    <source>
        <strain evidence="2">DSM 15894 / CECT 5975 / LMG 20990 / XIL07</strain>
    </source>
</reference>